<sequence>MIIDNCQLSPPPPPLPPLPPLSSVSPSPRLLVSPSRKSPRLESLPVSPSPPPRPPVLLMT</sequence>
<evidence type="ECO:0000256" key="1">
    <source>
        <dbReference type="SAM" id="MobiDB-lite"/>
    </source>
</evidence>
<evidence type="ECO:0000313" key="2">
    <source>
        <dbReference type="EMBL" id="HGF99700.1"/>
    </source>
</evidence>
<gene>
    <name evidence="2" type="ORF">ENR15_03280</name>
</gene>
<feature type="region of interest" description="Disordered" evidence="1">
    <location>
        <begin position="1"/>
        <end position="60"/>
    </location>
</feature>
<feature type="compositionally biased region" description="Pro residues" evidence="1">
    <location>
        <begin position="9"/>
        <end position="20"/>
    </location>
</feature>
<comment type="caution">
    <text evidence="2">The sequence shown here is derived from an EMBL/GenBank/DDBJ whole genome shotgun (WGS) entry which is preliminary data.</text>
</comment>
<dbReference type="EMBL" id="DSPX01000030">
    <property type="protein sequence ID" value="HGF99700.1"/>
    <property type="molecule type" value="Genomic_DNA"/>
</dbReference>
<protein>
    <submittedName>
        <fullName evidence="2">Uncharacterized protein</fullName>
    </submittedName>
</protein>
<dbReference type="AlphaFoldDB" id="A0A7C3ZK22"/>
<feature type="compositionally biased region" description="Low complexity" evidence="1">
    <location>
        <begin position="21"/>
        <end position="46"/>
    </location>
</feature>
<feature type="compositionally biased region" description="Pro residues" evidence="1">
    <location>
        <begin position="47"/>
        <end position="60"/>
    </location>
</feature>
<proteinExistence type="predicted"/>
<reference evidence="2" key="1">
    <citation type="journal article" date="2020" name="mSystems">
        <title>Genome- and Community-Level Interaction Insights into Carbon Utilization and Element Cycling Functions of Hydrothermarchaeota in Hydrothermal Sediment.</title>
        <authorList>
            <person name="Zhou Z."/>
            <person name="Liu Y."/>
            <person name="Xu W."/>
            <person name="Pan J."/>
            <person name="Luo Z.H."/>
            <person name="Li M."/>
        </authorList>
    </citation>
    <scope>NUCLEOTIDE SEQUENCE [LARGE SCALE GENOMIC DNA]</scope>
    <source>
        <strain evidence="2">SpSt-374</strain>
    </source>
</reference>
<accession>A0A7C3ZK22</accession>
<organism evidence="2">
    <name type="scientific">Planktothricoides sp. SpSt-374</name>
    <dbReference type="NCBI Taxonomy" id="2282167"/>
    <lineage>
        <taxon>Bacteria</taxon>
        <taxon>Bacillati</taxon>
        <taxon>Cyanobacteriota</taxon>
        <taxon>Cyanophyceae</taxon>
        <taxon>Oscillatoriophycideae</taxon>
        <taxon>Oscillatoriales</taxon>
        <taxon>Oscillatoriaceae</taxon>
        <taxon>Planktothricoides</taxon>
    </lineage>
</organism>
<name>A0A7C3ZK22_9CYAN</name>